<dbReference type="CDD" id="cd00861">
    <property type="entry name" value="ProRS_anticodon_short"/>
    <property type="match status" value="1"/>
</dbReference>
<dbReference type="GO" id="GO:0016740">
    <property type="term" value="F:transferase activity"/>
    <property type="evidence" value="ECO:0007669"/>
    <property type="project" value="UniProtKB-ARBA"/>
</dbReference>
<dbReference type="EC" id="6.1.1.15" evidence="12"/>
<evidence type="ECO:0000313" key="15">
    <source>
        <dbReference type="Proteomes" id="UP000184184"/>
    </source>
</evidence>
<proteinExistence type="inferred from homology"/>
<dbReference type="InterPro" id="IPR002314">
    <property type="entry name" value="aa-tRNA-synt_IIb"/>
</dbReference>
<accession>A0A1M7PHE9</accession>
<dbReference type="FunFam" id="3.30.930.10:FF:000043">
    <property type="entry name" value="Proline--tRNA ligase"/>
    <property type="match status" value="1"/>
</dbReference>
<dbReference type="InterPro" id="IPR002316">
    <property type="entry name" value="Pro-tRNA-ligase_IIa"/>
</dbReference>
<evidence type="ECO:0000256" key="8">
    <source>
        <dbReference type="ARBA" id="ARBA00023146"/>
    </source>
</evidence>
<dbReference type="InterPro" id="IPR023717">
    <property type="entry name" value="Pro-tRNA-Synthase_IIa_type1"/>
</dbReference>
<comment type="subunit">
    <text evidence="2 12">Homodimer.</text>
</comment>
<keyword evidence="7 12" id="KW-0648">Protein biosynthesis</keyword>
<evidence type="ECO:0000256" key="3">
    <source>
        <dbReference type="ARBA" id="ARBA00022490"/>
    </source>
</evidence>
<comment type="subcellular location">
    <subcellularLocation>
        <location evidence="1 12">Cytoplasm</location>
    </subcellularLocation>
</comment>
<dbReference type="NCBIfam" id="TIGR00409">
    <property type="entry name" value="proS_fam_II"/>
    <property type="match status" value="1"/>
</dbReference>
<evidence type="ECO:0000256" key="6">
    <source>
        <dbReference type="ARBA" id="ARBA00022840"/>
    </source>
</evidence>
<dbReference type="InterPro" id="IPR036621">
    <property type="entry name" value="Anticodon-bd_dom_sf"/>
</dbReference>
<evidence type="ECO:0000256" key="2">
    <source>
        <dbReference type="ARBA" id="ARBA00011738"/>
    </source>
</evidence>
<keyword evidence="5 12" id="KW-0547">Nucleotide-binding</keyword>
<dbReference type="InterPro" id="IPR004154">
    <property type="entry name" value="Anticodon-bd"/>
</dbReference>
<keyword evidence="4 12" id="KW-0436">Ligase</keyword>
<dbReference type="InterPro" id="IPR006195">
    <property type="entry name" value="aa-tRNA-synth_II"/>
</dbReference>
<organism evidence="14 15">
    <name type="scientific">Gracilibacillus kekensis</name>
    <dbReference type="NCBI Taxonomy" id="1027249"/>
    <lineage>
        <taxon>Bacteria</taxon>
        <taxon>Bacillati</taxon>
        <taxon>Bacillota</taxon>
        <taxon>Bacilli</taxon>
        <taxon>Bacillales</taxon>
        <taxon>Bacillaceae</taxon>
        <taxon>Gracilibacillus</taxon>
    </lineage>
</organism>
<evidence type="ECO:0000256" key="12">
    <source>
        <dbReference type="HAMAP-Rule" id="MF_01569"/>
    </source>
</evidence>
<dbReference type="GO" id="GO:0006433">
    <property type="term" value="P:prolyl-tRNA aminoacylation"/>
    <property type="evidence" value="ECO:0007669"/>
    <property type="project" value="UniProtKB-UniRule"/>
</dbReference>
<dbReference type="SUPFAM" id="SSF52954">
    <property type="entry name" value="Class II aaRS ABD-related"/>
    <property type="match status" value="1"/>
</dbReference>
<evidence type="ECO:0000256" key="9">
    <source>
        <dbReference type="ARBA" id="ARBA00047671"/>
    </source>
</evidence>
<dbReference type="STRING" id="1027249.SAMN05216179_2214"/>
<evidence type="ECO:0000313" key="14">
    <source>
        <dbReference type="EMBL" id="SHN16608.1"/>
    </source>
</evidence>
<dbReference type="InterPro" id="IPR044140">
    <property type="entry name" value="ProRS_anticodon_short"/>
</dbReference>
<keyword evidence="15" id="KW-1185">Reference proteome</keyword>
<evidence type="ECO:0000256" key="10">
    <source>
        <dbReference type="ARBA" id="ARBA00053664"/>
    </source>
</evidence>
<evidence type="ECO:0000256" key="5">
    <source>
        <dbReference type="ARBA" id="ARBA00022741"/>
    </source>
</evidence>
<dbReference type="PANTHER" id="PTHR42753">
    <property type="entry name" value="MITOCHONDRIAL RIBOSOME PROTEIN L39/PROLYL-TRNA LIGASE FAMILY MEMBER"/>
    <property type="match status" value="1"/>
</dbReference>
<dbReference type="FunFam" id="3.40.50.800:FF:000011">
    <property type="entry name" value="Proline--tRNA ligase"/>
    <property type="match status" value="1"/>
</dbReference>
<dbReference type="AlphaFoldDB" id="A0A1M7PHE9"/>
<dbReference type="GO" id="GO:0002161">
    <property type="term" value="F:aminoacyl-tRNA deacylase activity"/>
    <property type="evidence" value="ECO:0007669"/>
    <property type="project" value="InterPro"/>
</dbReference>
<dbReference type="Gene3D" id="3.90.960.10">
    <property type="entry name" value="YbaK/aminoacyl-tRNA synthetase-associated domain"/>
    <property type="match status" value="1"/>
</dbReference>
<comment type="catalytic activity">
    <reaction evidence="9 12">
        <text>tRNA(Pro) + L-proline + ATP = L-prolyl-tRNA(Pro) + AMP + diphosphate</text>
        <dbReference type="Rhea" id="RHEA:14305"/>
        <dbReference type="Rhea" id="RHEA-COMP:9700"/>
        <dbReference type="Rhea" id="RHEA-COMP:9702"/>
        <dbReference type="ChEBI" id="CHEBI:30616"/>
        <dbReference type="ChEBI" id="CHEBI:33019"/>
        <dbReference type="ChEBI" id="CHEBI:60039"/>
        <dbReference type="ChEBI" id="CHEBI:78442"/>
        <dbReference type="ChEBI" id="CHEBI:78532"/>
        <dbReference type="ChEBI" id="CHEBI:456215"/>
        <dbReference type="EC" id="6.1.1.15"/>
    </reaction>
</comment>
<dbReference type="PRINTS" id="PR01046">
    <property type="entry name" value="TRNASYNTHPRO"/>
</dbReference>
<evidence type="ECO:0000259" key="13">
    <source>
        <dbReference type="PROSITE" id="PS50862"/>
    </source>
</evidence>
<keyword evidence="8 12" id="KW-0030">Aminoacyl-tRNA synthetase</keyword>
<name>A0A1M7PHE9_9BACI</name>
<dbReference type="PROSITE" id="PS50862">
    <property type="entry name" value="AA_TRNA_LIGASE_II"/>
    <property type="match status" value="1"/>
</dbReference>
<evidence type="ECO:0000256" key="1">
    <source>
        <dbReference type="ARBA" id="ARBA00004496"/>
    </source>
</evidence>
<dbReference type="GO" id="GO:0005524">
    <property type="term" value="F:ATP binding"/>
    <property type="evidence" value="ECO:0007669"/>
    <property type="project" value="UniProtKB-UniRule"/>
</dbReference>
<comment type="domain">
    <text evidence="12">Consists of three domains: the N-terminal catalytic domain, the editing domain and the C-terminal anticodon-binding domain.</text>
</comment>
<dbReference type="FunFam" id="3.30.930.10:FF:000065">
    <property type="entry name" value="Proline--tRNA ligase"/>
    <property type="match status" value="1"/>
</dbReference>
<evidence type="ECO:0000256" key="11">
    <source>
        <dbReference type="ARBA" id="ARBA00060755"/>
    </source>
</evidence>
<dbReference type="InterPro" id="IPR045864">
    <property type="entry name" value="aa-tRNA-synth_II/BPL/LPL"/>
</dbReference>
<dbReference type="EMBL" id="FRCZ01000004">
    <property type="protein sequence ID" value="SHN16608.1"/>
    <property type="molecule type" value="Genomic_DNA"/>
</dbReference>
<comment type="function">
    <text evidence="10 12">Catalyzes the attachment of proline to tRNA(Pro) in a two-step reaction: proline is first activated by ATP to form Pro-AMP and then transferred to the acceptor end of tRNA(Pro). As ProRS can inadvertently accommodate and process non-cognate amino acids such as alanine and cysteine, to avoid such errors it has two additional distinct editing activities against alanine. One activity is designated as 'pretransfer' editing and involves the tRNA(Pro)-independent hydrolysis of activated Ala-AMP. The other activity is designated 'posttransfer' editing and involves deacylation of mischarged Ala-tRNA(Pro). The misacylated Cys-tRNA(Pro) is not edited by ProRS.</text>
</comment>
<dbReference type="Pfam" id="PF03129">
    <property type="entry name" value="HGTP_anticodon"/>
    <property type="match status" value="1"/>
</dbReference>
<protein>
    <recommendedName>
        <fullName evidence="12">Proline--tRNA ligase</fullName>
        <ecNumber evidence="12">6.1.1.15</ecNumber>
    </recommendedName>
    <alternativeName>
        <fullName evidence="12">Prolyl-tRNA synthetase</fullName>
        <shortName evidence="12">ProRS</shortName>
    </alternativeName>
</protein>
<comment type="similarity">
    <text evidence="11 12">Belongs to the class-II aminoacyl-tRNA synthetase family. ProS type 1 subfamily.</text>
</comment>
<feature type="domain" description="Aminoacyl-transfer RNA synthetases class-II family profile" evidence="13">
    <location>
        <begin position="45"/>
        <end position="477"/>
    </location>
</feature>
<dbReference type="CDD" id="cd04334">
    <property type="entry name" value="ProRS-INS"/>
    <property type="match status" value="1"/>
</dbReference>
<dbReference type="NCBIfam" id="NF006625">
    <property type="entry name" value="PRK09194.1"/>
    <property type="match status" value="1"/>
</dbReference>
<dbReference type="InterPro" id="IPR036754">
    <property type="entry name" value="YbaK/aa-tRNA-synt-asso_dom_sf"/>
</dbReference>
<dbReference type="Proteomes" id="UP000184184">
    <property type="component" value="Unassembled WGS sequence"/>
</dbReference>
<gene>
    <name evidence="12" type="primary">proS</name>
    <name evidence="14" type="ORF">SAMN05216179_2214</name>
</gene>
<dbReference type="Pfam" id="PF04073">
    <property type="entry name" value="tRNA_edit"/>
    <property type="match status" value="1"/>
</dbReference>
<dbReference type="InterPro" id="IPR007214">
    <property type="entry name" value="YbaK/aa-tRNA-synth-assoc-dom"/>
</dbReference>
<evidence type="ECO:0000256" key="7">
    <source>
        <dbReference type="ARBA" id="ARBA00022917"/>
    </source>
</evidence>
<dbReference type="SUPFAM" id="SSF55681">
    <property type="entry name" value="Class II aaRS and biotin synthetases"/>
    <property type="match status" value="1"/>
</dbReference>
<keyword evidence="3 12" id="KW-0963">Cytoplasm</keyword>
<dbReference type="GO" id="GO:0140096">
    <property type="term" value="F:catalytic activity, acting on a protein"/>
    <property type="evidence" value="ECO:0007669"/>
    <property type="project" value="UniProtKB-ARBA"/>
</dbReference>
<dbReference type="Gene3D" id="3.30.930.10">
    <property type="entry name" value="Bira Bifunctional Protein, Domain 2"/>
    <property type="match status" value="1"/>
</dbReference>
<dbReference type="HAMAP" id="MF_01569">
    <property type="entry name" value="Pro_tRNA_synth_type1"/>
    <property type="match status" value="1"/>
</dbReference>
<reference evidence="14 15" key="1">
    <citation type="submission" date="2016-11" db="EMBL/GenBank/DDBJ databases">
        <authorList>
            <person name="Jaros S."/>
            <person name="Januszkiewicz K."/>
            <person name="Wedrychowicz H."/>
        </authorList>
    </citation>
    <scope>NUCLEOTIDE SEQUENCE [LARGE SCALE GENOMIC DNA]</scope>
    <source>
        <strain evidence="14 15">CGMCC 1.10681</strain>
    </source>
</reference>
<dbReference type="InterPro" id="IPR033730">
    <property type="entry name" value="ProRS_core_prok"/>
</dbReference>
<dbReference type="InterPro" id="IPR004500">
    <property type="entry name" value="Pro-tRNA-synth_IIa_bac-type"/>
</dbReference>
<dbReference type="Gene3D" id="3.40.50.800">
    <property type="entry name" value="Anticodon-binding domain"/>
    <property type="match status" value="1"/>
</dbReference>
<evidence type="ECO:0000256" key="4">
    <source>
        <dbReference type="ARBA" id="ARBA00022598"/>
    </source>
</evidence>
<keyword evidence="6 12" id="KW-0067">ATP-binding</keyword>
<sequence length="578" mass="65507">MSKYRTNGVKRKMRHSQTLIPTLKETPADAEIRSHQLLLRAGFIRQTVSGVYSFLPLGNKVLKNVEKIVREEMEKAGAVEMLMPALQSSELWKKTGRWYKLGSELMRLHDRHDREFALGATHEEVITSLIGEEVKSYKKLPLSIYQIQTKFRDEQRPRFGLLRGREFVMKDAYTFHTSQVSLDEAYEKMFTAYKNIFSRCGLNFRAVIADSGAMGGKDTHEFMVLSEIGEDTIAYSDLSDFAANIEMAPVNVSYEESNESLQELQLVDTPGYKTMKEVSEFLQLPMEKGIKSLLFKTDDQYVMVLTRGDHEVNDIKLKNALGVTEVELATEEETQQQLLAEVGSIGPIGVQKDIRVIADHAIAAMRNSYCGANQTDKHYKNVNVERDFNISSYEDIRFIQEGDPSPDGMGTIQFAKGIEVGHIFKLGKFYAEKLGAQYLNEQGKQETMIMGCYGIGVSRTLAAIVEQFNDENGIMWPQEITPYQVHLIAVNPKNQEQLDLAEQIYEQLQQNDVSVLFDDRKERPGVKFADSDLIGLPVRITVGKKASEGIVECKLRENGEQEDLHVNDLVERISSLIK</sequence>
<dbReference type="SUPFAM" id="SSF55826">
    <property type="entry name" value="YbaK/ProRS associated domain"/>
    <property type="match status" value="1"/>
</dbReference>
<dbReference type="GO" id="GO:0005829">
    <property type="term" value="C:cytosol"/>
    <property type="evidence" value="ECO:0007669"/>
    <property type="project" value="TreeGrafter"/>
</dbReference>
<dbReference type="PIRSF" id="PIRSF001535">
    <property type="entry name" value="ProRS_1"/>
    <property type="match status" value="1"/>
</dbReference>
<dbReference type="Pfam" id="PF00587">
    <property type="entry name" value="tRNA-synt_2b"/>
    <property type="match status" value="1"/>
</dbReference>
<dbReference type="GO" id="GO:0004827">
    <property type="term" value="F:proline-tRNA ligase activity"/>
    <property type="evidence" value="ECO:0007669"/>
    <property type="project" value="UniProtKB-UniRule"/>
</dbReference>
<dbReference type="CDD" id="cd00779">
    <property type="entry name" value="ProRS_core_prok"/>
    <property type="match status" value="1"/>
</dbReference>
<dbReference type="PANTHER" id="PTHR42753:SF2">
    <property type="entry name" value="PROLINE--TRNA LIGASE"/>
    <property type="match status" value="1"/>
</dbReference>
<dbReference type="InterPro" id="IPR050062">
    <property type="entry name" value="Pro-tRNA_synthetase"/>
</dbReference>